<reference evidence="1 2" key="1">
    <citation type="submission" date="2019-04" db="EMBL/GenBank/DDBJ databases">
        <title>Pedobacter sp. RP-3-22 sp. nov., isolated from Arctic soil.</title>
        <authorList>
            <person name="Dahal R.H."/>
            <person name="Kim D.-U."/>
        </authorList>
    </citation>
    <scope>NUCLEOTIDE SEQUENCE [LARGE SCALE GENOMIC DNA]</scope>
    <source>
        <strain evidence="1 2">RP-3-22</strain>
    </source>
</reference>
<dbReference type="RefSeq" id="WP_136838148.1">
    <property type="nucleotide sequence ID" value="NZ_SWBR01000001.1"/>
</dbReference>
<dbReference type="PROSITE" id="PS51257">
    <property type="entry name" value="PROKAR_LIPOPROTEIN"/>
    <property type="match status" value="1"/>
</dbReference>
<gene>
    <name evidence="1" type="ORF">FA048_01040</name>
</gene>
<keyword evidence="2" id="KW-1185">Reference proteome</keyword>
<proteinExistence type="predicted"/>
<accession>A0A4U1CUH2</accession>
<evidence type="ECO:0000313" key="1">
    <source>
        <dbReference type="EMBL" id="TKC12236.1"/>
    </source>
</evidence>
<dbReference type="AlphaFoldDB" id="A0A4U1CUH2"/>
<name>A0A4U1CUH2_9SPHI</name>
<comment type="caution">
    <text evidence="1">The sequence shown here is derived from an EMBL/GenBank/DDBJ whole genome shotgun (WGS) entry which is preliminary data.</text>
</comment>
<dbReference type="EMBL" id="SWBR01000001">
    <property type="protein sequence ID" value="TKC12236.1"/>
    <property type="molecule type" value="Genomic_DNA"/>
</dbReference>
<sequence>MKKIYVISFALLLLFSCKKENTFNSVDGSGNLKTEDLDFKKTSLNSSGNSCYDNFIVENFNYMRQSAAVPNNLTNQYFVASMNAGYNALDNCGTVIFADSRNIRNLQEVPAPPNGPLPIAIYTDPADVLNFLKGTYYFGTSTNYFDILIEALDYVNTTNATYSNYIEKMLAISKAINDLGYSNMYLTQGYHGNYDPTESYIYHAIEILSGKYAMTSDFYNSFIAKNTNEYVTYPIVKYSKGFTLMGADNYPNQSITTGPFNPVTVTIQIDANTNLMYYVTDLSTLMPATPGVGGPTAPVPSLEPNQTSVYYHSSTEEFFTNSSMASHVPNGYYYLPINHPNDFQKNNYLIEIENGKIKTVLGI</sequence>
<evidence type="ECO:0000313" key="2">
    <source>
        <dbReference type="Proteomes" id="UP000309488"/>
    </source>
</evidence>
<dbReference type="OrthoDB" id="10015300at2"/>
<dbReference type="Proteomes" id="UP000309488">
    <property type="component" value="Unassembled WGS sequence"/>
</dbReference>
<protein>
    <submittedName>
        <fullName evidence="1">Uncharacterized protein</fullName>
    </submittedName>
</protein>
<organism evidence="1 2">
    <name type="scientific">Pedobacter polaris</name>
    <dbReference type="NCBI Taxonomy" id="2571273"/>
    <lineage>
        <taxon>Bacteria</taxon>
        <taxon>Pseudomonadati</taxon>
        <taxon>Bacteroidota</taxon>
        <taxon>Sphingobacteriia</taxon>
        <taxon>Sphingobacteriales</taxon>
        <taxon>Sphingobacteriaceae</taxon>
        <taxon>Pedobacter</taxon>
    </lineage>
</organism>